<keyword evidence="3" id="KW-0805">Transcription regulation</keyword>
<keyword evidence="5" id="KW-0539">Nucleus</keyword>
<dbReference type="InterPro" id="IPR050937">
    <property type="entry name" value="TEC1_TEAD_TF"/>
</dbReference>
<feature type="region of interest" description="Disordered" evidence="7">
    <location>
        <begin position="741"/>
        <end position="776"/>
    </location>
</feature>
<dbReference type="InterPro" id="IPR000818">
    <property type="entry name" value="TEA/ATTS_dom"/>
</dbReference>
<dbReference type="GO" id="GO:0000978">
    <property type="term" value="F:RNA polymerase II cis-regulatory region sequence-specific DNA binding"/>
    <property type="evidence" value="ECO:0007669"/>
    <property type="project" value="TreeGrafter"/>
</dbReference>
<organism evidence="9 10">
    <name type="scientific">Exophiala spinifera</name>
    <dbReference type="NCBI Taxonomy" id="91928"/>
    <lineage>
        <taxon>Eukaryota</taxon>
        <taxon>Fungi</taxon>
        <taxon>Dikarya</taxon>
        <taxon>Ascomycota</taxon>
        <taxon>Pezizomycotina</taxon>
        <taxon>Eurotiomycetes</taxon>
        <taxon>Chaetothyriomycetidae</taxon>
        <taxon>Chaetothyriales</taxon>
        <taxon>Herpotrichiellaceae</taxon>
        <taxon>Exophiala</taxon>
    </lineage>
</organism>
<evidence type="ECO:0000259" key="8">
    <source>
        <dbReference type="PROSITE" id="PS51088"/>
    </source>
</evidence>
<dbReference type="PROSITE" id="PS51088">
    <property type="entry name" value="TEA_2"/>
    <property type="match status" value="1"/>
</dbReference>
<dbReference type="EMBL" id="KN847493">
    <property type="protein sequence ID" value="KIW18845.1"/>
    <property type="molecule type" value="Genomic_DNA"/>
</dbReference>
<evidence type="ECO:0000256" key="3">
    <source>
        <dbReference type="ARBA" id="ARBA00023015"/>
    </source>
</evidence>
<feature type="region of interest" description="Disordered" evidence="7">
    <location>
        <begin position="83"/>
        <end position="105"/>
    </location>
</feature>
<feature type="compositionally biased region" description="Polar residues" evidence="7">
    <location>
        <begin position="1"/>
        <end position="12"/>
    </location>
</feature>
<feature type="region of interest" description="Disordered" evidence="7">
    <location>
        <begin position="860"/>
        <end position="880"/>
    </location>
</feature>
<dbReference type="HOGENOM" id="CLU_013839_0_0_1"/>
<dbReference type="AlphaFoldDB" id="A0A0D2BJS6"/>
<comment type="similarity">
    <text evidence="2">Belongs to the TEC1 family.</text>
</comment>
<feature type="domain" description="TEA" evidence="8">
    <location>
        <begin position="126"/>
        <end position="200"/>
    </location>
</feature>
<evidence type="ECO:0000256" key="7">
    <source>
        <dbReference type="SAM" id="MobiDB-lite"/>
    </source>
</evidence>
<protein>
    <recommendedName>
        <fullName evidence="8">TEA domain-containing protein</fullName>
    </recommendedName>
</protein>
<dbReference type="GO" id="GO:0000981">
    <property type="term" value="F:DNA-binding transcription factor activity, RNA polymerase II-specific"/>
    <property type="evidence" value="ECO:0007669"/>
    <property type="project" value="TreeGrafter"/>
</dbReference>
<dbReference type="Pfam" id="PF01285">
    <property type="entry name" value="TEA"/>
    <property type="match status" value="1"/>
</dbReference>
<proteinExistence type="inferred from homology"/>
<evidence type="ECO:0000256" key="2">
    <source>
        <dbReference type="ARBA" id="ARBA00008421"/>
    </source>
</evidence>
<dbReference type="GO" id="GO:0005667">
    <property type="term" value="C:transcription regulator complex"/>
    <property type="evidence" value="ECO:0007669"/>
    <property type="project" value="TreeGrafter"/>
</dbReference>
<name>A0A0D2BJS6_9EURO</name>
<dbReference type="InterPro" id="IPR038096">
    <property type="entry name" value="TEA/ATTS_sf"/>
</dbReference>
<dbReference type="STRING" id="91928.A0A0D2BJS6"/>
<dbReference type="VEuPathDB" id="FungiDB:PV08_03134"/>
<evidence type="ECO:0000256" key="4">
    <source>
        <dbReference type="ARBA" id="ARBA00023163"/>
    </source>
</evidence>
<feature type="region of interest" description="Disordered" evidence="7">
    <location>
        <begin position="1"/>
        <end position="24"/>
    </location>
</feature>
<dbReference type="PANTHER" id="PTHR11834:SF0">
    <property type="entry name" value="PROTEIN SCALLOPED"/>
    <property type="match status" value="1"/>
</dbReference>
<gene>
    <name evidence="9" type="ORF">PV08_03134</name>
</gene>
<comment type="subcellular location">
    <subcellularLocation>
        <location evidence="1">Nucleus</location>
    </subcellularLocation>
</comment>
<evidence type="ECO:0000256" key="1">
    <source>
        <dbReference type="ARBA" id="ARBA00004123"/>
    </source>
</evidence>
<accession>A0A0D2BJS6</accession>
<keyword evidence="4" id="KW-0804">Transcription</keyword>
<dbReference type="OrthoDB" id="10006572at2759"/>
<dbReference type="PRINTS" id="PR00065">
    <property type="entry name" value="TEADOMAIN"/>
</dbReference>
<keyword evidence="10" id="KW-1185">Reference proteome</keyword>
<reference evidence="9 10" key="1">
    <citation type="submission" date="2015-01" db="EMBL/GenBank/DDBJ databases">
        <title>The Genome Sequence of Exophiala spinifera CBS89968.</title>
        <authorList>
            <consortium name="The Broad Institute Genomics Platform"/>
            <person name="Cuomo C."/>
            <person name="de Hoog S."/>
            <person name="Gorbushina A."/>
            <person name="Stielow B."/>
            <person name="Teixiera M."/>
            <person name="Abouelleil A."/>
            <person name="Chapman S.B."/>
            <person name="Priest M."/>
            <person name="Young S.K."/>
            <person name="Wortman J."/>
            <person name="Nusbaum C."/>
            <person name="Birren B."/>
        </authorList>
    </citation>
    <scope>NUCLEOTIDE SEQUENCE [LARGE SCALE GENOMIC DNA]</scope>
    <source>
        <strain evidence="9 10">CBS 89968</strain>
    </source>
</reference>
<dbReference type="GO" id="GO:0005634">
    <property type="term" value="C:nucleus"/>
    <property type="evidence" value="ECO:0007669"/>
    <property type="project" value="UniProtKB-SubCell"/>
</dbReference>
<dbReference type="Gene3D" id="6.10.20.40">
    <property type="entry name" value="TEA/ATTS domain"/>
    <property type="match status" value="1"/>
</dbReference>
<dbReference type="SMART" id="SM00426">
    <property type="entry name" value="TEA"/>
    <property type="match status" value="1"/>
</dbReference>
<feature type="region of interest" description="Disordered" evidence="7">
    <location>
        <begin position="929"/>
        <end position="985"/>
    </location>
</feature>
<evidence type="ECO:0000256" key="5">
    <source>
        <dbReference type="ARBA" id="ARBA00023242"/>
    </source>
</evidence>
<evidence type="ECO:0000256" key="6">
    <source>
        <dbReference type="PROSITE-ProRule" id="PRU00505"/>
    </source>
</evidence>
<feature type="compositionally biased region" description="Basic and acidic residues" evidence="7">
    <location>
        <begin position="741"/>
        <end position="759"/>
    </location>
</feature>
<sequence>MNMLHSVSFQSHQKPELGVNPLSITSGNIQSTVRTSQDGLENEQPLTPPRTKADVALKSSLHQLPLPTAPLCGNDALDFAFDRAPGSNSQPQLLSRRHAPRPARSFKYTKNHKYQIYRRRPRQDIGGDGKPVWPLFIEDAFQEALQCIQPMGRKKWARGGKLNGRNMLISEFIYHRTGQRRTRKQVSSHIQVLDKFLRNEPEWVRLTKVPDEAKRGTQTQCKGTDFQRKPFDDNANIQHRTLGGLEQPYYHQTVFKDEEPWDDGDDTLFDSSMPTFFLASYIVQHMQFEVRVIPPPSSSDPELDSTRVLHHYTQLSSRKGRPRDVSLNSLSNWSNSFPRLHTILDELCTSNPCEVILLNSSFQLMDGFPPEHSKLGISLEVDFLCQDWPEMDHNSEAKRWSVATHIYQDGQLVAAPTHEECRATIDGLVEPSFHSTWWASALTNLTAERLMAKDSSESGALQAADEYSRGFFAGLTIMQEIFALRYTIGENLHTKREQPRRAAILLWKFAQAESSSERTTTWQPLTLPEPIDRGFKNSPLVPSPSTELPPLPISAMDYDIGSIAHDPSRAFDGFGSFPTAVHDDMCQGSSFTTFNQELLNGDPLQSTLDVSTTQRLDPESNYPNNLEYSGFSPSPFPPAAEGPVPQAGNIFYLPNLAEQDEAMHTLTGAHEEVLESTRGSHPGLILQTHQALQEHISMTEGLKIVIPSSKTLTESEHQSQTPDIQPWDKLPEEEIRVLRFLTEKQQTRKRQSSDGDKEWSSSQDEQATHRRDRHAHQPLSAKIPEFQSHWGHHVARPAMQTHHSFDTLPRHGSSFADSTIGLFDHTFHDIYGFTSSADPFGGGGGSDGGGQIIQQQDHPFSTSFLPSQDGDDVGSRGLPRAHSESDICILVGGSENDKIPPLPPLPSDINEPLPVLNVVDVEAVEAVDAVDAADDSGNREDAVRSISPRSQETREPLHSHVDRDDASSDVGDGGGSGSVEQSQER</sequence>
<feature type="compositionally biased region" description="Basic and acidic residues" evidence="7">
    <location>
        <begin position="951"/>
        <end position="966"/>
    </location>
</feature>
<dbReference type="RefSeq" id="XP_016239061.1">
    <property type="nucleotide sequence ID" value="XM_016377491.1"/>
</dbReference>
<feature type="DNA-binding region" description="TEA" evidence="6">
    <location>
        <begin position="126"/>
        <end position="200"/>
    </location>
</feature>
<feature type="compositionally biased region" description="Polar residues" evidence="7">
    <location>
        <begin position="610"/>
        <end position="627"/>
    </location>
</feature>
<evidence type="ECO:0000313" key="10">
    <source>
        <dbReference type="Proteomes" id="UP000053328"/>
    </source>
</evidence>
<dbReference type="PANTHER" id="PTHR11834">
    <property type="entry name" value="TRANSCRIPTIONAL ENHANCER FACTOR TEF RELATED"/>
    <property type="match status" value="1"/>
</dbReference>
<dbReference type="GeneID" id="27330217"/>
<dbReference type="Proteomes" id="UP000053328">
    <property type="component" value="Unassembled WGS sequence"/>
</dbReference>
<feature type="region of interest" description="Disordered" evidence="7">
    <location>
        <begin position="610"/>
        <end position="643"/>
    </location>
</feature>
<evidence type="ECO:0000313" key="9">
    <source>
        <dbReference type="EMBL" id="KIW18845.1"/>
    </source>
</evidence>